<dbReference type="EMBL" id="LFIW01002300">
    <property type="protein sequence ID" value="KZL75638.1"/>
    <property type="molecule type" value="Genomic_DNA"/>
</dbReference>
<dbReference type="PANTHER" id="PTHR48250:SF3">
    <property type="entry name" value="CUTINASE 1-RELATED"/>
    <property type="match status" value="1"/>
</dbReference>
<evidence type="ECO:0000256" key="9">
    <source>
        <dbReference type="ARBA" id="ARBA00023157"/>
    </source>
</evidence>
<dbReference type="EC" id="3.1.1.74" evidence="3"/>
<evidence type="ECO:0000313" key="11">
    <source>
        <dbReference type="EMBL" id="KZL75638.1"/>
    </source>
</evidence>
<keyword evidence="4" id="KW-0719">Serine esterase</keyword>
<dbReference type="Proteomes" id="UP000076584">
    <property type="component" value="Unassembled WGS sequence"/>
</dbReference>
<dbReference type="AlphaFoldDB" id="A0A166WG87"/>
<dbReference type="InterPro" id="IPR000675">
    <property type="entry name" value="Cutinase/axe"/>
</dbReference>
<evidence type="ECO:0000256" key="10">
    <source>
        <dbReference type="ARBA" id="ARBA00034045"/>
    </source>
</evidence>
<dbReference type="GO" id="GO:0016052">
    <property type="term" value="P:carbohydrate catabolic process"/>
    <property type="evidence" value="ECO:0007669"/>
    <property type="project" value="TreeGrafter"/>
</dbReference>
<evidence type="ECO:0000256" key="4">
    <source>
        <dbReference type="ARBA" id="ARBA00022487"/>
    </source>
</evidence>
<keyword evidence="5" id="KW-0964">Secreted</keyword>
<proteinExistence type="inferred from homology"/>
<evidence type="ECO:0000256" key="5">
    <source>
        <dbReference type="ARBA" id="ARBA00022525"/>
    </source>
</evidence>
<dbReference type="OrthoDB" id="3225429at2759"/>
<evidence type="ECO:0000256" key="8">
    <source>
        <dbReference type="ARBA" id="ARBA00023026"/>
    </source>
</evidence>
<comment type="subcellular location">
    <subcellularLocation>
        <location evidence="1">Secreted</location>
    </subcellularLocation>
</comment>
<keyword evidence="12" id="KW-1185">Reference proteome</keyword>
<accession>A0A166WG87</accession>
<keyword evidence="8" id="KW-0843">Virulence</keyword>
<dbReference type="InterPro" id="IPR043579">
    <property type="entry name" value="CUTINASE_2"/>
</dbReference>
<organism evidence="11 12">
    <name type="scientific">Colletotrichum incanum</name>
    <name type="common">Soybean anthracnose fungus</name>
    <dbReference type="NCBI Taxonomy" id="1573173"/>
    <lineage>
        <taxon>Eukaryota</taxon>
        <taxon>Fungi</taxon>
        <taxon>Dikarya</taxon>
        <taxon>Ascomycota</taxon>
        <taxon>Pezizomycotina</taxon>
        <taxon>Sordariomycetes</taxon>
        <taxon>Hypocreomycetidae</taxon>
        <taxon>Glomerellales</taxon>
        <taxon>Glomerellaceae</taxon>
        <taxon>Colletotrichum</taxon>
        <taxon>Colletotrichum spaethianum species complex</taxon>
    </lineage>
</organism>
<dbReference type="PROSITE" id="PS00931">
    <property type="entry name" value="CUTINASE_2"/>
    <property type="match status" value="1"/>
</dbReference>
<comment type="caution">
    <text evidence="11">The sequence shown here is derived from an EMBL/GenBank/DDBJ whole genome shotgun (WGS) entry which is preliminary data.</text>
</comment>
<evidence type="ECO:0000256" key="6">
    <source>
        <dbReference type="ARBA" id="ARBA00022729"/>
    </source>
</evidence>
<dbReference type="STRING" id="1573173.A0A166WG87"/>
<evidence type="ECO:0000256" key="3">
    <source>
        <dbReference type="ARBA" id="ARBA00013095"/>
    </source>
</evidence>
<evidence type="ECO:0000256" key="7">
    <source>
        <dbReference type="ARBA" id="ARBA00022801"/>
    </source>
</evidence>
<sequence>MKSFATLCLAAVAVSSPLMLVEHTEIETATRLESRQTGAIAKEFTQGGCRDVIFIFARGSTEVGNMVRLPPRTWRLGLGIKTRIRNGGSIVGPPTSNGLKKRYSDSKVATEGVDYAAALTTNFLPGGADPVGIDEMKRLLTDATGKCTNSKIVAGGYSQGAAVAHRAIESLPDAAKSKILGVVSYGDTQNRQDNGQILNFPKDRVKIICNDGDKVCDGTLEIQPAHLDYERRVPEAVEFLTGKIGNI</sequence>
<dbReference type="PANTHER" id="PTHR48250">
    <property type="entry name" value="CUTINASE 2-RELATED"/>
    <property type="match status" value="1"/>
</dbReference>
<keyword evidence="9" id="KW-1015">Disulfide bond</keyword>
<dbReference type="SUPFAM" id="SSF53474">
    <property type="entry name" value="alpha/beta-Hydrolases"/>
    <property type="match status" value="1"/>
</dbReference>
<name>A0A166WG87_COLIC</name>
<comment type="similarity">
    <text evidence="2">Belongs to the cutinase family.</text>
</comment>
<dbReference type="Pfam" id="PF01083">
    <property type="entry name" value="Cutinase"/>
    <property type="match status" value="1"/>
</dbReference>
<keyword evidence="6" id="KW-0732">Signal</keyword>
<dbReference type="GO" id="GO:0005576">
    <property type="term" value="C:extracellular region"/>
    <property type="evidence" value="ECO:0007669"/>
    <property type="project" value="UniProtKB-SubCell"/>
</dbReference>
<dbReference type="SMART" id="SM01110">
    <property type="entry name" value="Cutinase"/>
    <property type="match status" value="1"/>
</dbReference>
<gene>
    <name evidence="11" type="ORF">CI238_04863</name>
</gene>
<dbReference type="Gene3D" id="3.40.50.1820">
    <property type="entry name" value="alpha/beta hydrolase"/>
    <property type="match status" value="1"/>
</dbReference>
<dbReference type="PRINTS" id="PR00129">
    <property type="entry name" value="CUTINASE"/>
</dbReference>
<reference evidence="11 12" key="1">
    <citation type="submission" date="2015-06" db="EMBL/GenBank/DDBJ databases">
        <title>Survival trade-offs in plant roots during colonization by closely related pathogenic and mutualistic fungi.</title>
        <authorList>
            <person name="Hacquard S."/>
            <person name="Kracher B."/>
            <person name="Hiruma K."/>
            <person name="Weinman A."/>
            <person name="Muench P."/>
            <person name="Garrido Oter R."/>
            <person name="Ver Loren van Themaat E."/>
            <person name="Dallerey J.-F."/>
            <person name="Damm U."/>
            <person name="Henrissat B."/>
            <person name="Lespinet O."/>
            <person name="Thon M."/>
            <person name="Kemen E."/>
            <person name="McHardy A.C."/>
            <person name="Schulze-Lefert P."/>
            <person name="O'Connell R.J."/>
        </authorList>
    </citation>
    <scope>NUCLEOTIDE SEQUENCE [LARGE SCALE GENOMIC DNA]</scope>
    <source>
        <strain evidence="11 12">MAFF 238704</strain>
    </source>
</reference>
<evidence type="ECO:0000256" key="1">
    <source>
        <dbReference type="ARBA" id="ARBA00004613"/>
    </source>
</evidence>
<evidence type="ECO:0000256" key="2">
    <source>
        <dbReference type="ARBA" id="ARBA00007534"/>
    </source>
</evidence>
<protein>
    <recommendedName>
        <fullName evidence="3">cutinase</fullName>
        <ecNumber evidence="3">3.1.1.74</ecNumber>
    </recommendedName>
</protein>
<dbReference type="InterPro" id="IPR011150">
    <property type="entry name" value="Cutinase_monf"/>
</dbReference>
<keyword evidence="7" id="KW-0378">Hydrolase</keyword>
<evidence type="ECO:0000313" key="12">
    <source>
        <dbReference type="Proteomes" id="UP000076584"/>
    </source>
</evidence>
<comment type="catalytic activity">
    <reaction evidence="10">
        <text>cutin + H2O = cutin monomers.</text>
        <dbReference type="EC" id="3.1.1.74"/>
    </reaction>
</comment>
<dbReference type="GO" id="GO:0050525">
    <property type="term" value="F:cutinase activity"/>
    <property type="evidence" value="ECO:0007669"/>
    <property type="project" value="UniProtKB-EC"/>
</dbReference>
<dbReference type="InterPro" id="IPR029058">
    <property type="entry name" value="AB_hydrolase_fold"/>
</dbReference>